<name>A0AAV7ZZD8_9EUKA</name>
<evidence type="ECO:0000256" key="4">
    <source>
        <dbReference type="ARBA" id="ARBA00022691"/>
    </source>
</evidence>
<dbReference type="Proteomes" id="UP001146793">
    <property type="component" value="Unassembled WGS sequence"/>
</dbReference>
<accession>A0AAV7ZZD8</accession>
<dbReference type="EMBL" id="JANTQA010000018">
    <property type="protein sequence ID" value="KAJ3446938.1"/>
    <property type="molecule type" value="Genomic_DNA"/>
</dbReference>
<evidence type="ECO:0000256" key="3">
    <source>
        <dbReference type="ARBA" id="ARBA00022679"/>
    </source>
</evidence>
<comment type="similarity">
    <text evidence="6">Belongs to the MT-A70-like family.</text>
</comment>
<keyword evidence="2" id="KW-0489">Methyltransferase</keyword>
<dbReference type="Gene3D" id="3.40.50.150">
    <property type="entry name" value="Vaccinia Virus protein VP39"/>
    <property type="match status" value="1"/>
</dbReference>
<dbReference type="AlphaFoldDB" id="A0AAV7ZZD8"/>
<dbReference type="Pfam" id="PF05063">
    <property type="entry name" value="MT-A70"/>
    <property type="match status" value="1"/>
</dbReference>
<proteinExistence type="inferred from homology"/>
<comment type="catalytic activity">
    <reaction evidence="5">
        <text>an adenosine in mRNA + S-adenosyl-L-methionine = an N(6)-methyladenosine in mRNA + S-adenosyl-L-homocysteine + H(+)</text>
        <dbReference type="Rhea" id="RHEA:55584"/>
        <dbReference type="Rhea" id="RHEA-COMP:12414"/>
        <dbReference type="Rhea" id="RHEA-COMP:12417"/>
        <dbReference type="ChEBI" id="CHEBI:15378"/>
        <dbReference type="ChEBI" id="CHEBI:57856"/>
        <dbReference type="ChEBI" id="CHEBI:59789"/>
        <dbReference type="ChEBI" id="CHEBI:74411"/>
        <dbReference type="ChEBI" id="CHEBI:74449"/>
        <dbReference type="EC" id="2.1.1.348"/>
    </reaction>
</comment>
<reference evidence="7" key="1">
    <citation type="submission" date="2022-08" db="EMBL/GenBank/DDBJ databases">
        <title>Novel sulphate-reducing endosymbionts in the free-living metamonad Anaeramoeba.</title>
        <authorList>
            <person name="Jerlstrom-Hultqvist J."/>
            <person name="Cepicka I."/>
            <person name="Gallot-Lavallee L."/>
            <person name="Salas-Leiva D."/>
            <person name="Curtis B.A."/>
            <person name="Zahonova K."/>
            <person name="Pipaliya S."/>
            <person name="Dacks J."/>
            <person name="Roger A.J."/>
        </authorList>
    </citation>
    <scope>NUCLEOTIDE SEQUENCE</scope>
    <source>
        <strain evidence="7">Busselton2</strain>
    </source>
</reference>
<dbReference type="GO" id="GO:0036396">
    <property type="term" value="C:RNA N6-methyladenosine methyltransferase complex"/>
    <property type="evidence" value="ECO:0007669"/>
    <property type="project" value="TreeGrafter"/>
</dbReference>
<evidence type="ECO:0000256" key="6">
    <source>
        <dbReference type="PROSITE-ProRule" id="PRU00489"/>
    </source>
</evidence>
<dbReference type="PANTHER" id="PTHR12829">
    <property type="entry name" value="N6-ADENOSINE-METHYLTRANSFERASE"/>
    <property type="match status" value="1"/>
</dbReference>
<dbReference type="InterPro" id="IPR007757">
    <property type="entry name" value="MT-A70-like"/>
</dbReference>
<evidence type="ECO:0000256" key="1">
    <source>
        <dbReference type="ARBA" id="ARBA00012160"/>
    </source>
</evidence>
<gene>
    <name evidence="7" type="ORF">M0812_07933</name>
</gene>
<evidence type="ECO:0000256" key="5">
    <source>
        <dbReference type="ARBA" id="ARBA00048957"/>
    </source>
</evidence>
<dbReference type="GO" id="GO:0001734">
    <property type="term" value="F:mRNA m(6)A methyltransferase activity"/>
    <property type="evidence" value="ECO:0007669"/>
    <property type="project" value="UniProtKB-EC"/>
</dbReference>
<organism evidence="7 8">
    <name type="scientific">Anaeramoeba flamelloides</name>
    <dbReference type="NCBI Taxonomy" id="1746091"/>
    <lineage>
        <taxon>Eukaryota</taxon>
        <taxon>Metamonada</taxon>
        <taxon>Anaeramoebidae</taxon>
        <taxon>Anaeramoeba</taxon>
    </lineage>
</organism>
<dbReference type="EC" id="2.1.1.348" evidence="1"/>
<evidence type="ECO:0000313" key="7">
    <source>
        <dbReference type="EMBL" id="KAJ3446938.1"/>
    </source>
</evidence>
<keyword evidence="3" id="KW-0808">Transferase</keyword>
<dbReference type="InterPro" id="IPR029063">
    <property type="entry name" value="SAM-dependent_MTases_sf"/>
</dbReference>
<keyword evidence="4" id="KW-0949">S-adenosyl-L-methionine</keyword>
<evidence type="ECO:0000313" key="8">
    <source>
        <dbReference type="Proteomes" id="UP001146793"/>
    </source>
</evidence>
<sequence>MESYLIKNQDYWRYWFDHEDPNISDEYDLDHLYYLRMVTLQEKKEIQESNKLWLVENETHATREEAKKFVKIYKPPKWCAFRRMDVRNINWKTLHNDIGSMDAIILDPPWKIASHRSMRGLHLGFKTLTDQDIFKMNLTCLSKEGFIFLWTINSKYMLSIKLLEKWGYRYHNTISWAKLSNRNHKFKSNGYALQHSQELCLIGIKGNPVIHKKASISIQEERKGQSKKPIALYSLIEGMLPQGKFLEIFARRNNLRNFWVSIGLEFEDDKTKY</sequence>
<comment type="caution">
    <text evidence="7">The sequence shown here is derived from an EMBL/GenBank/DDBJ whole genome shotgun (WGS) entry which is preliminary data.</text>
</comment>
<dbReference type="GO" id="GO:0032259">
    <property type="term" value="P:methylation"/>
    <property type="evidence" value="ECO:0007669"/>
    <property type="project" value="UniProtKB-KW"/>
</dbReference>
<dbReference type="GO" id="GO:0005634">
    <property type="term" value="C:nucleus"/>
    <property type="evidence" value="ECO:0007669"/>
    <property type="project" value="TreeGrafter"/>
</dbReference>
<dbReference type="SUPFAM" id="SSF53335">
    <property type="entry name" value="S-adenosyl-L-methionine-dependent methyltransferases"/>
    <property type="match status" value="1"/>
</dbReference>
<protein>
    <recommendedName>
        <fullName evidence="1">mRNA m(6)A methyltransferase</fullName>
        <ecNumber evidence="1">2.1.1.348</ecNumber>
    </recommendedName>
</protein>
<evidence type="ECO:0000256" key="2">
    <source>
        <dbReference type="ARBA" id="ARBA00022603"/>
    </source>
</evidence>
<dbReference type="PROSITE" id="PS51143">
    <property type="entry name" value="MT_A70"/>
    <property type="match status" value="1"/>
</dbReference>
<dbReference type="PANTHER" id="PTHR12829:SF7">
    <property type="entry name" value="N6-ADENOSINE-METHYLTRANSFERASE CATALYTIC SUBUNIT"/>
    <property type="match status" value="1"/>
</dbReference>